<proteinExistence type="predicted"/>
<comment type="caution">
    <text evidence="2">The sequence shown here is derived from an EMBL/GenBank/DDBJ whole genome shotgun (WGS) entry which is preliminary data.</text>
</comment>
<dbReference type="Proteomes" id="UP001165648">
    <property type="component" value="Unassembled WGS sequence"/>
</dbReference>
<organism evidence="2 3">
    <name type="scientific">Bombella saccharophila</name>
    <dbReference type="NCBI Taxonomy" id="2967338"/>
    <lineage>
        <taxon>Bacteria</taxon>
        <taxon>Pseudomonadati</taxon>
        <taxon>Pseudomonadota</taxon>
        <taxon>Alphaproteobacteria</taxon>
        <taxon>Acetobacterales</taxon>
        <taxon>Acetobacteraceae</taxon>
        <taxon>Bombella</taxon>
    </lineage>
</organism>
<accession>A0ABT3WBB5</accession>
<evidence type="ECO:0000313" key="3">
    <source>
        <dbReference type="Proteomes" id="UP001165648"/>
    </source>
</evidence>
<keyword evidence="1" id="KW-0472">Membrane</keyword>
<feature type="transmembrane region" description="Helical" evidence="1">
    <location>
        <begin position="23"/>
        <end position="50"/>
    </location>
</feature>
<keyword evidence="3" id="KW-1185">Reference proteome</keyword>
<evidence type="ECO:0000313" key="2">
    <source>
        <dbReference type="EMBL" id="MCX5614908.1"/>
    </source>
</evidence>
<evidence type="ECO:0000256" key="1">
    <source>
        <dbReference type="SAM" id="Phobius"/>
    </source>
</evidence>
<name>A0ABT3WBB5_9PROT</name>
<keyword evidence="1" id="KW-1133">Transmembrane helix</keyword>
<gene>
    <name evidence="2" type="ORF">NQF64_06590</name>
</gene>
<protein>
    <submittedName>
        <fullName evidence="2">Uncharacterized protein</fullName>
    </submittedName>
</protein>
<dbReference type="RefSeq" id="WP_099026946.1">
    <property type="nucleotide sequence ID" value="NZ_JANIDW010000003.1"/>
</dbReference>
<sequence>MASSLVGSKENSELYAPRSSRGLLAAVIIMGLMIIIGATALVGVIIYRVVHQSAVSTERPAATMMQSAVEPSSLSSVARLKVPRLPGEHVIMVSARQDGAFAVMLKDEQGGVRILLWSPEQARIIAELTLTAPSSP</sequence>
<dbReference type="EMBL" id="JANIDW010000003">
    <property type="protein sequence ID" value="MCX5614908.1"/>
    <property type="molecule type" value="Genomic_DNA"/>
</dbReference>
<reference evidence="2 3" key="1">
    <citation type="submission" date="2022-07" db="EMBL/GenBank/DDBJ databases">
        <title>Bombella genomes.</title>
        <authorList>
            <person name="Harer L."/>
            <person name="Styblova S."/>
            <person name="Ehrmann M."/>
        </authorList>
    </citation>
    <scope>NUCLEOTIDE SEQUENCE [LARGE SCALE GENOMIC DNA]</scope>
    <source>
        <strain evidence="2 3">TMW 2.2558</strain>
    </source>
</reference>
<keyword evidence="1" id="KW-0812">Transmembrane</keyword>